<organism evidence="2 3">
    <name type="scientific">Acetoanaerobium pronyense</name>
    <dbReference type="NCBI Taxonomy" id="1482736"/>
    <lineage>
        <taxon>Bacteria</taxon>
        <taxon>Bacillati</taxon>
        <taxon>Bacillota</taxon>
        <taxon>Clostridia</taxon>
        <taxon>Peptostreptococcales</taxon>
        <taxon>Filifactoraceae</taxon>
        <taxon>Acetoanaerobium</taxon>
    </lineage>
</organism>
<dbReference type="Proteomes" id="UP001314903">
    <property type="component" value="Unassembled WGS sequence"/>
</dbReference>
<dbReference type="EMBL" id="JAGGLI010000024">
    <property type="protein sequence ID" value="MBP2028239.1"/>
    <property type="molecule type" value="Genomic_DNA"/>
</dbReference>
<evidence type="ECO:0000259" key="1">
    <source>
        <dbReference type="Pfam" id="PF19789"/>
    </source>
</evidence>
<dbReference type="RefSeq" id="WP_209661296.1">
    <property type="nucleotide sequence ID" value="NZ_JAGGLI010000024.1"/>
</dbReference>
<protein>
    <recommendedName>
        <fullName evidence="1">DUF6273 domain-containing protein</fullName>
    </recommendedName>
</protein>
<feature type="domain" description="DUF6273" evidence="1">
    <location>
        <begin position="25"/>
        <end position="205"/>
    </location>
</feature>
<dbReference type="Pfam" id="PF19789">
    <property type="entry name" value="DUF6273"/>
    <property type="match status" value="1"/>
</dbReference>
<evidence type="ECO:0000313" key="3">
    <source>
        <dbReference type="Proteomes" id="UP001314903"/>
    </source>
</evidence>
<reference evidence="2 3" key="1">
    <citation type="submission" date="2021-03" db="EMBL/GenBank/DDBJ databases">
        <title>Genomic Encyclopedia of Type Strains, Phase IV (KMG-IV): sequencing the most valuable type-strain genomes for metagenomic binning, comparative biology and taxonomic classification.</title>
        <authorList>
            <person name="Goeker M."/>
        </authorList>
    </citation>
    <scope>NUCLEOTIDE SEQUENCE [LARGE SCALE GENOMIC DNA]</scope>
    <source>
        <strain evidence="2 3">DSM 27512</strain>
    </source>
</reference>
<keyword evidence="3" id="KW-1185">Reference proteome</keyword>
<proteinExistence type="predicted"/>
<accession>A0ABS4KKG2</accession>
<evidence type="ECO:0000313" key="2">
    <source>
        <dbReference type="EMBL" id="MBP2028239.1"/>
    </source>
</evidence>
<comment type="caution">
    <text evidence="2">The sequence shown here is derived from an EMBL/GenBank/DDBJ whole genome shotgun (WGS) entry which is preliminary data.</text>
</comment>
<name>A0ABS4KKG2_9FIRM</name>
<sequence>MAELDIGSIMTFGGYDWRVLDIKEDRALVIAEYILEQKPYNDCSGDVTWAKCSLRKYLNEDFYSKFTDEEKSRIVQVQNKNPENQWYGSTGGEDTIDYIFLLNIEEVVCKYFGDSSKNLENRSPKQRYWFQKKNENNINRRSTLDGYVWWWWLRSPGRDNKRAVYIHGDGNIGIQGNGTFKYSSNTIHPLTGDNSGGVRPAMWVRVGIE</sequence>
<dbReference type="InterPro" id="IPR046240">
    <property type="entry name" value="DUF6273"/>
</dbReference>
<gene>
    <name evidence="2" type="ORF">J2Z35_002040</name>
</gene>